<proteinExistence type="predicted"/>
<accession>A0A853A1Y5</accession>
<gene>
    <name evidence="4" type="ORF">FHU37_001734</name>
</gene>
<evidence type="ECO:0000256" key="1">
    <source>
        <dbReference type="SAM" id="MobiDB-lite"/>
    </source>
</evidence>
<dbReference type="Pfam" id="PF13628">
    <property type="entry name" value="DUF4142"/>
    <property type="match status" value="1"/>
</dbReference>
<feature type="signal peptide" evidence="2">
    <location>
        <begin position="1"/>
        <end position="30"/>
    </location>
</feature>
<feature type="region of interest" description="Disordered" evidence="1">
    <location>
        <begin position="28"/>
        <end position="47"/>
    </location>
</feature>
<feature type="chain" id="PRO_5032851309" evidence="2">
    <location>
        <begin position="31"/>
        <end position="262"/>
    </location>
</feature>
<feature type="domain" description="DUF4142" evidence="3">
    <location>
        <begin position="52"/>
        <end position="187"/>
    </location>
</feature>
<dbReference type="RefSeq" id="WP_179813638.1">
    <property type="nucleotide sequence ID" value="NZ_JACBZD010000001.1"/>
</dbReference>
<organism evidence="4 5">
    <name type="scientific">Allostreptomyces psammosilenae</name>
    <dbReference type="NCBI Taxonomy" id="1892865"/>
    <lineage>
        <taxon>Bacteria</taxon>
        <taxon>Bacillati</taxon>
        <taxon>Actinomycetota</taxon>
        <taxon>Actinomycetes</taxon>
        <taxon>Kitasatosporales</taxon>
        <taxon>Streptomycetaceae</taxon>
        <taxon>Allostreptomyces</taxon>
    </lineage>
</organism>
<evidence type="ECO:0000313" key="4">
    <source>
        <dbReference type="EMBL" id="NYI04791.1"/>
    </source>
</evidence>
<protein>
    <submittedName>
        <fullName evidence="4">Putative membrane protein</fullName>
    </submittedName>
</protein>
<dbReference type="Gene3D" id="1.20.1260.10">
    <property type="match status" value="1"/>
</dbReference>
<dbReference type="PANTHER" id="PTHR38593">
    <property type="entry name" value="BLR2558 PROTEIN"/>
    <property type="match status" value="1"/>
</dbReference>
<dbReference type="EMBL" id="JACBZD010000001">
    <property type="protein sequence ID" value="NYI04791.1"/>
    <property type="molecule type" value="Genomic_DNA"/>
</dbReference>
<evidence type="ECO:0000256" key="2">
    <source>
        <dbReference type="SAM" id="SignalP"/>
    </source>
</evidence>
<comment type="caution">
    <text evidence="4">The sequence shown here is derived from an EMBL/GenBank/DDBJ whole genome shotgun (WGS) entry which is preliminary data.</text>
</comment>
<dbReference type="Proteomes" id="UP000567795">
    <property type="component" value="Unassembled WGS sequence"/>
</dbReference>
<dbReference type="InterPro" id="IPR025419">
    <property type="entry name" value="DUF4142"/>
</dbReference>
<evidence type="ECO:0000313" key="5">
    <source>
        <dbReference type="Proteomes" id="UP000567795"/>
    </source>
</evidence>
<reference evidence="4 5" key="1">
    <citation type="submission" date="2020-07" db="EMBL/GenBank/DDBJ databases">
        <title>Sequencing the genomes of 1000 actinobacteria strains.</title>
        <authorList>
            <person name="Klenk H.-P."/>
        </authorList>
    </citation>
    <scope>NUCLEOTIDE SEQUENCE [LARGE SCALE GENOMIC DNA]</scope>
    <source>
        <strain evidence="4 5">DSM 42178</strain>
    </source>
</reference>
<dbReference type="InterPro" id="IPR012347">
    <property type="entry name" value="Ferritin-like"/>
</dbReference>
<dbReference type="AlphaFoldDB" id="A0A853A1Y5"/>
<sequence length="262" mass="26563">MKPLRPCPTVTVLAAAAVLMSATGPSAVAAASTPPREPATRAASATAGVNEQDRTFLMSAHQSNLAEIAAANSALARSANPALLDIARTLLDDHTAMDAEVVQTAGELGVALPDAPTPEQQETLREVESHTGEAYDQAWTAAMITAHENALALRRTEIAEGSAPMVIDLASGSMPIVETHLAMLRDLAGGQVPAEVPAGYGTGDAGGDAVTTGTGHPSPAAALVALGLAVGSGCAVLLRRRYATPLDAGAGRPRPTGGDRER</sequence>
<name>A0A853A1Y5_9ACTN</name>
<evidence type="ECO:0000259" key="3">
    <source>
        <dbReference type="Pfam" id="PF13628"/>
    </source>
</evidence>
<dbReference type="PANTHER" id="PTHR38593:SF1">
    <property type="entry name" value="BLR2558 PROTEIN"/>
    <property type="match status" value="1"/>
</dbReference>
<keyword evidence="2" id="KW-0732">Signal</keyword>
<keyword evidence="5" id="KW-1185">Reference proteome</keyword>